<feature type="signal peptide" evidence="1">
    <location>
        <begin position="1"/>
        <end position="23"/>
    </location>
</feature>
<feature type="chain" id="PRO_5015579883" evidence="1">
    <location>
        <begin position="24"/>
        <end position="211"/>
    </location>
</feature>
<dbReference type="AlphaFoldDB" id="A0A2S6HF13"/>
<keyword evidence="1" id="KW-0732">Signal</keyword>
<feature type="domain" description="Peptidase C39-like" evidence="2">
    <location>
        <begin position="37"/>
        <end position="175"/>
    </location>
</feature>
<evidence type="ECO:0000313" key="3">
    <source>
        <dbReference type="EMBL" id="PPK76030.1"/>
    </source>
</evidence>
<dbReference type="RefSeq" id="WP_104428539.1">
    <property type="nucleotide sequence ID" value="NZ_PTIZ01000004.1"/>
</dbReference>
<dbReference type="Proteomes" id="UP000240010">
    <property type="component" value="Unassembled WGS sequence"/>
</dbReference>
<reference evidence="3 4" key="1">
    <citation type="submission" date="2018-02" db="EMBL/GenBank/DDBJ databases">
        <title>Subsurface microbial communities from deep shales in Ohio and West Virginia, USA.</title>
        <authorList>
            <person name="Wrighton K."/>
        </authorList>
    </citation>
    <scope>NUCLEOTIDE SEQUENCE [LARGE SCALE GENOMIC DNA]</scope>
    <source>
        <strain evidence="3 4">OWC-DMM</strain>
    </source>
</reference>
<comment type="caution">
    <text evidence="3">The sequence shown here is derived from an EMBL/GenBank/DDBJ whole genome shotgun (WGS) entry which is preliminary data.</text>
</comment>
<dbReference type="InterPro" id="IPR039564">
    <property type="entry name" value="Peptidase_C39-like"/>
</dbReference>
<protein>
    <submittedName>
        <fullName evidence="3">Papain like cysteine protease AvrRpt2</fullName>
    </submittedName>
</protein>
<dbReference type="Pfam" id="PF13529">
    <property type="entry name" value="Peptidase_C39_2"/>
    <property type="match status" value="1"/>
</dbReference>
<keyword evidence="3" id="KW-0378">Hydrolase</keyword>
<dbReference type="EMBL" id="PTIZ01000004">
    <property type="protein sequence ID" value="PPK76030.1"/>
    <property type="molecule type" value="Genomic_DNA"/>
</dbReference>
<accession>A0A2S6HF13</accession>
<evidence type="ECO:0000256" key="1">
    <source>
        <dbReference type="SAM" id="SignalP"/>
    </source>
</evidence>
<dbReference type="GO" id="GO:0006508">
    <property type="term" value="P:proteolysis"/>
    <property type="evidence" value="ECO:0007669"/>
    <property type="project" value="UniProtKB-KW"/>
</dbReference>
<name>A0A2S6HF13_9GAMM</name>
<organism evidence="3 4">
    <name type="scientific">Methylobacter tundripaludum</name>
    <dbReference type="NCBI Taxonomy" id="173365"/>
    <lineage>
        <taxon>Bacteria</taxon>
        <taxon>Pseudomonadati</taxon>
        <taxon>Pseudomonadota</taxon>
        <taxon>Gammaproteobacteria</taxon>
        <taxon>Methylococcales</taxon>
        <taxon>Methylococcaceae</taxon>
        <taxon>Methylobacter</taxon>
    </lineage>
</organism>
<proteinExistence type="predicted"/>
<dbReference type="GO" id="GO:0008233">
    <property type="term" value="F:peptidase activity"/>
    <property type="evidence" value="ECO:0007669"/>
    <property type="project" value="UniProtKB-KW"/>
</dbReference>
<sequence>MKQLFWGGLLVAIQALCSTLSYADVAEVNDQKISAGYEFQDTPVWCWAASIHMALKYYDIDIDQEKIVTRTFGSPKAVGGDLNAISRNLNYVFESSGKKYLVSAAIHLVNNSPYFSNDLAVAPEALVNHIKQGRPVVIAYRSSRFSGHAVVLSGVTYTINPQGRVEIQTLTVRDPFPYNSKHVKNNGKITYQNNQFPGPIEAIWFVDVSEV</sequence>
<keyword evidence="3" id="KW-0645">Protease</keyword>
<evidence type="ECO:0000259" key="2">
    <source>
        <dbReference type="Pfam" id="PF13529"/>
    </source>
</evidence>
<evidence type="ECO:0000313" key="4">
    <source>
        <dbReference type="Proteomes" id="UP000240010"/>
    </source>
</evidence>
<gene>
    <name evidence="3" type="ORF">B0F87_104120</name>
</gene>
<dbReference type="Gene3D" id="3.90.70.10">
    <property type="entry name" value="Cysteine proteinases"/>
    <property type="match status" value="1"/>
</dbReference>